<proteinExistence type="predicted"/>
<gene>
    <name evidence="2" type="ORF">ruthe_00152</name>
</gene>
<dbReference type="Pfam" id="PF05171">
    <property type="entry name" value="HemS"/>
    <property type="match status" value="2"/>
</dbReference>
<sequence>MILSPELSERIAAARAEYPGMRERDLADRLGLAEAQLLAADLGRGVRRVIADPARLIPAVEPIGDVMALTRNDWCVHERRGRYLGFRPGEHAALVAGPEIDLRIFPRHWVHAFAVERPGKDGPRRSLQVFDAAGDAVHKVHLGLDSDVAAFERLVDELSLDEAAPFDLVPRETPDAIRIRPDRVAELRESWSRMTDTHQFLTMTSRLRFDRLGAYRSVGEPWARPLPADAIVEALRRAAAAGLRLMIFVGNRGCIQIHSGPVERIEPMGPWFNVLDPRFNLHLRADKVAEVWLVRKPTRRGDAVSVEGFDAEGRLILQIFGKRAENATDTAAWDSLAEDLAGRVAA</sequence>
<dbReference type="HOGENOM" id="CLU_034543_0_0_5"/>
<dbReference type="CDD" id="cd16830">
    <property type="entry name" value="HemS-like_N"/>
    <property type="match status" value="1"/>
</dbReference>
<accession>S9SCA5</accession>
<dbReference type="OrthoDB" id="316630at2"/>
<dbReference type="InterPro" id="IPR053733">
    <property type="entry name" value="Heme_Transport_Util_sf"/>
</dbReference>
<organism evidence="2 3">
    <name type="scientific">Rubellimicrobium thermophilum DSM 16684</name>
    <dbReference type="NCBI Taxonomy" id="1123069"/>
    <lineage>
        <taxon>Bacteria</taxon>
        <taxon>Pseudomonadati</taxon>
        <taxon>Pseudomonadota</taxon>
        <taxon>Alphaproteobacteria</taxon>
        <taxon>Rhodobacterales</taxon>
        <taxon>Roseobacteraceae</taxon>
        <taxon>Rubellimicrobium</taxon>
    </lineage>
</organism>
<comment type="caution">
    <text evidence="2">The sequence shown here is derived from an EMBL/GenBank/DDBJ whole genome shotgun (WGS) entry which is preliminary data.</text>
</comment>
<dbReference type="EMBL" id="AOLV01000002">
    <property type="protein sequence ID" value="EPX87750.1"/>
    <property type="molecule type" value="Genomic_DNA"/>
</dbReference>
<name>S9SCA5_9RHOB</name>
<dbReference type="CDD" id="cd16831">
    <property type="entry name" value="HemS-like_C"/>
    <property type="match status" value="1"/>
</dbReference>
<evidence type="ECO:0000313" key="2">
    <source>
        <dbReference type="EMBL" id="EPX87750.1"/>
    </source>
</evidence>
<evidence type="ECO:0000259" key="1">
    <source>
        <dbReference type="Pfam" id="PF05171"/>
    </source>
</evidence>
<dbReference type="SUPFAM" id="SSF144064">
    <property type="entry name" value="Heme iron utilization protein-like"/>
    <property type="match status" value="1"/>
</dbReference>
<evidence type="ECO:0000313" key="3">
    <source>
        <dbReference type="Proteomes" id="UP000015346"/>
    </source>
</evidence>
<dbReference type="GO" id="GO:0006826">
    <property type="term" value="P:iron ion transport"/>
    <property type="evidence" value="ECO:0007669"/>
    <property type="project" value="InterPro"/>
</dbReference>
<keyword evidence="3" id="KW-1185">Reference proteome</keyword>
<dbReference type="STRING" id="1123069.ruthe_00152"/>
<dbReference type="AlphaFoldDB" id="S9SCA5"/>
<dbReference type="InterPro" id="IPR007845">
    <property type="entry name" value="HemS/ChuX_dom"/>
</dbReference>
<protein>
    <submittedName>
        <fullName evidence="2">Putative heme degradation protein</fullName>
    </submittedName>
</protein>
<dbReference type="RefSeq" id="WP_021096295.1">
    <property type="nucleotide sequence ID" value="NZ_KE557318.1"/>
</dbReference>
<feature type="domain" description="Haemin-degrading HemS/ChuX" evidence="1">
    <location>
        <begin position="210"/>
        <end position="340"/>
    </location>
</feature>
<feature type="domain" description="Haemin-degrading HemS/ChuX" evidence="1">
    <location>
        <begin position="32"/>
        <end position="158"/>
    </location>
</feature>
<dbReference type="PATRIC" id="fig|1123069.3.peg.157"/>
<reference evidence="2 3" key="1">
    <citation type="journal article" date="2013" name="Stand. Genomic Sci.">
        <title>Genome sequence of the reddish-pigmented Rubellimicrobium thermophilum type strain (DSM 16684(T)), a member of the Roseobacter clade.</title>
        <authorList>
            <person name="Fiebig A."/>
            <person name="Riedel T."/>
            <person name="Gronow S."/>
            <person name="Petersen J."/>
            <person name="Klenk H.P."/>
            <person name="Goker M."/>
        </authorList>
    </citation>
    <scope>NUCLEOTIDE SEQUENCE [LARGE SCALE GENOMIC DNA]</scope>
    <source>
        <strain evidence="2 3">DSM 16684</strain>
    </source>
</reference>
<dbReference type="Gene3D" id="3.40.1570.10">
    <property type="entry name" value="HemS/ChuS/ChuX like domains"/>
    <property type="match status" value="2"/>
</dbReference>
<dbReference type="Proteomes" id="UP000015346">
    <property type="component" value="Unassembled WGS sequence"/>
</dbReference>